<dbReference type="InterPro" id="IPR005000">
    <property type="entry name" value="Aldolase/citrate-lyase_domain"/>
</dbReference>
<name>A0A2Z4AKN5_9BACT</name>
<dbReference type="AlphaFoldDB" id="A0A2Z4AKN5"/>
<dbReference type="EC" id="4.1.2.20" evidence="5"/>
<dbReference type="GO" id="GO:0046872">
    <property type="term" value="F:metal ion binding"/>
    <property type="evidence" value="ECO:0007669"/>
    <property type="project" value="UniProtKB-KW"/>
</dbReference>
<gene>
    <name evidence="5" type="primary">garL_5</name>
    <name evidence="5" type="ORF">DF168_02122</name>
</gene>
<evidence type="ECO:0000256" key="1">
    <source>
        <dbReference type="ARBA" id="ARBA00005568"/>
    </source>
</evidence>
<reference evidence="5 6" key="1">
    <citation type="submission" date="2018-06" db="EMBL/GenBank/DDBJ databases">
        <title>Draft Genome Sequence of a Novel Marine Bacterium Related to the Verrucomicrobia.</title>
        <authorList>
            <person name="Vosseberg J."/>
            <person name="Martijn J."/>
            <person name="Ettema T.J.G."/>
        </authorList>
    </citation>
    <scope>NUCLEOTIDE SEQUENCE [LARGE SCALE GENOMIC DNA]</scope>
    <source>
        <strain evidence="5">TARA_B100001123</strain>
    </source>
</reference>
<dbReference type="EMBL" id="CP029803">
    <property type="protein sequence ID" value="AWT60897.1"/>
    <property type="molecule type" value="Genomic_DNA"/>
</dbReference>
<organism evidence="5 6">
    <name type="scientific">Candidatus Moanibacter tarae</name>
    <dbReference type="NCBI Taxonomy" id="2200854"/>
    <lineage>
        <taxon>Bacteria</taxon>
        <taxon>Pseudomonadati</taxon>
        <taxon>Verrucomicrobiota</taxon>
        <taxon>Opitutia</taxon>
        <taxon>Puniceicoccales</taxon>
        <taxon>Puniceicoccales incertae sedis</taxon>
        <taxon>Candidatus Moanibacter</taxon>
    </lineage>
</organism>
<evidence type="ECO:0000256" key="2">
    <source>
        <dbReference type="ARBA" id="ARBA00022723"/>
    </source>
</evidence>
<dbReference type="SUPFAM" id="SSF51621">
    <property type="entry name" value="Phosphoenolpyruvate/pyruvate domain"/>
    <property type="match status" value="1"/>
</dbReference>
<dbReference type="GO" id="GO:0005737">
    <property type="term" value="C:cytoplasm"/>
    <property type="evidence" value="ECO:0007669"/>
    <property type="project" value="TreeGrafter"/>
</dbReference>
<keyword evidence="2" id="KW-0479">Metal-binding</keyword>
<dbReference type="KEGG" id="mtar:DF168_02122"/>
<dbReference type="GO" id="GO:0008672">
    <property type="term" value="F:2-dehydro-3-deoxyglucarate aldolase activity"/>
    <property type="evidence" value="ECO:0007669"/>
    <property type="project" value="UniProtKB-EC"/>
</dbReference>
<dbReference type="Gene3D" id="3.20.20.60">
    <property type="entry name" value="Phosphoenolpyruvate-binding domains"/>
    <property type="match status" value="1"/>
</dbReference>
<dbReference type="PANTHER" id="PTHR30502">
    <property type="entry name" value="2-KETO-3-DEOXY-L-RHAMNONATE ALDOLASE"/>
    <property type="match status" value="1"/>
</dbReference>
<evidence type="ECO:0000259" key="4">
    <source>
        <dbReference type="Pfam" id="PF03328"/>
    </source>
</evidence>
<keyword evidence="3 5" id="KW-0456">Lyase</keyword>
<dbReference type="InterPro" id="IPR015813">
    <property type="entry name" value="Pyrv/PenolPyrv_kinase-like_dom"/>
</dbReference>
<protein>
    <submittedName>
        <fullName evidence="5">5-keto-4-deoxy-D-glucarate aldolase</fullName>
        <ecNumber evidence="5">4.1.2.20</ecNumber>
    </submittedName>
</protein>
<evidence type="ECO:0000313" key="6">
    <source>
        <dbReference type="Proteomes" id="UP000247465"/>
    </source>
</evidence>
<dbReference type="PANTHER" id="PTHR30502:SF0">
    <property type="entry name" value="PHOSPHOENOLPYRUVATE CARBOXYLASE FAMILY PROTEIN"/>
    <property type="match status" value="1"/>
</dbReference>
<dbReference type="Proteomes" id="UP000247465">
    <property type="component" value="Chromosome"/>
</dbReference>
<accession>A0A2Z4AKN5</accession>
<evidence type="ECO:0000256" key="3">
    <source>
        <dbReference type="ARBA" id="ARBA00023239"/>
    </source>
</evidence>
<evidence type="ECO:0000313" key="5">
    <source>
        <dbReference type="EMBL" id="AWT60897.1"/>
    </source>
</evidence>
<proteinExistence type="inferred from homology"/>
<dbReference type="Pfam" id="PF03328">
    <property type="entry name" value="HpcH_HpaI"/>
    <property type="match status" value="1"/>
</dbReference>
<sequence>MSETFKQRLKSGEEVLLLITSITTGRTELEDSLALGSYDAIFIDGQHSTFSEERLEQFCSVTEDLGVPTQIRIPHTRLTYMAGRYCDFGLSSVMVPEVMEEASVDEAIEYFYYGTLGRRSWGGASRAGAKHFDTSSDQYRLEYANWWNNFGVLCVQLESVEGVTRARKFAMKEGIDYLAFGPNDLMFNLERHPGYSLKTVKECVLNVADQVKDLGVPLCWAIPTTAENRDEYRELGISVFWEGSQLNE</sequence>
<dbReference type="InterPro" id="IPR040442">
    <property type="entry name" value="Pyrv_kinase-like_dom_sf"/>
</dbReference>
<feature type="domain" description="HpcH/HpaI aldolase/citrate lyase" evidence="4">
    <location>
        <begin position="32"/>
        <end position="233"/>
    </location>
</feature>
<dbReference type="InterPro" id="IPR050251">
    <property type="entry name" value="HpcH-HpaI_aldolase"/>
</dbReference>
<comment type="similarity">
    <text evidence="1">Belongs to the HpcH/HpaI aldolase family.</text>
</comment>